<organism evidence="1">
    <name type="scientific">Arundo donax</name>
    <name type="common">Giant reed</name>
    <name type="synonym">Donax arundinaceus</name>
    <dbReference type="NCBI Taxonomy" id="35708"/>
    <lineage>
        <taxon>Eukaryota</taxon>
        <taxon>Viridiplantae</taxon>
        <taxon>Streptophyta</taxon>
        <taxon>Embryophyta</taxon>
        <taxon>Tracheophyta</taxon>
        <taxon>Spermatophyta</taxon>
        <taxon>Magnoliopsida</taxon>
        <taxon>Liliopsida</taxon>
        <taxon>Poales</taxon>
        <taxon>Poaceae</taxon>
        <taxon>PACMAD clade</taxon>
        <taxon>Arundinoideae</taxon>
        <taxon>Arundineae</taxon>
        <taxon>Arundo</taxon>
    </lineage>
</organism>
<proteinExistence type="predicted"/>
<accession>A0A0A9H9H6</accession>
<dbReference type="EMBL" id="GBRH01165432">
    <property type="protein sequence ID" value="JAE32464.1"/>
    <property type="molecule type" value="Transcribed_RNA"/>
</dbReference>
<name>A0A0A9H9H6_ARUDO</name>
<evidence type="ECO:0000313" key="1">
    <source>
        <dbReference type="EMBL" id="JAE32464.1"/>
    </source>
</evidence>
<reference evidence="1" key="1">
    <citation type="submission" date="2014-09" db="EMBL/GenBank/DDBJ databases">
        <authorList>
            <person name="Magalhaes I.L.F."/>
            <person name="Oliveira U."/>
            <person name="Santos F.R."/>
            <person name="Vidigal T.H.D.A."/>
            <person name="Brescovit A.D."/>
            <person name="Santos A.J."/>
        </authorList>
    </citation>
    <scope>NUCLEOTIDE SEQUENCE</scope>
    <source>
        <tissue evidence="1">Shoot tissue taken approximately 20 cm above the soil surface</tissue>
    </source>
</reference>
<protein>
    <submittedName>
        <fullName evidence="1">Uncharacterized protein</fullName>
    </submittedName>
</protein>
<sequence>MSNCKEYLFSSPVGKVSSFVCVINWFLD</sequence>
<dbReference type="AlphaFoldDB" id="A0A0A9H9H6"/>
<reference evidence="1" key="2">
    <citation type="journal article" date="2015" name="Data Brief">
        <title>Shoot transcriptome of the giant reed, Arundo donax.</title>
        <authorList>
            <person name="Barrero R.A."/>
            <person name="Guerrero F.D."/>
            <person name="Moolhuijzen P."/>
            <person name="Goolsby J.A."/>
            <person name="Tidwell J."/>
            <person name="Bellgard S.E."/>
            <person name="Bellgard M.I."/>
        </authorList>
    </citation>
    <scope>NUCLEOTIDE SEQUENCE</scope>
    <source>
        <tissue evidence="1">Shoot tissue taken approximately 20 cm above the soil surface</tissue>
    </source>
</reference>